<feature type="domain" description="RNase III" evidence="18">
    <location>
        <begin position="62"/>
        <end position="190"/>
    </location>
</feature>
<evidence type="ECO:0000313" key="19">
    <source>
        <dbReference type="EMBL" id="SUU84724.1"/>
    </source>
</evidence>
<dbReference type="FunFam" id="1.10.1520.10:FF:000001">
    <property type="entry name" value="Ribonuclease 3"/>
    <property type="match status" value="1"/>
</dbReference>
<evidence type="ECO:0000259" key="18">
    <source>
        <dbReference type="PROSITE" id="PS50142"/>
    </source>
</evidence>
<proteinExistence type="inferred from homology"/>
<dbReference type="GO" id="GO:0005737">
    <property type="term" value="C:cytoplasm"/>
    <property type="evidence" value="ECO:0007669"/>
    <property type="project" value="UniProtKB-SubCell"/>
</dbReference>
<dbReference type="GO" id="GO:0006364">
    <property type="term" value="P:rRNA processing"/>
    <property type="evidence" value="ECO:0007669"/>
    <property type="project" value="UniProtKB-UniRule"/>
</dbReference>
<dbReference type="HAMAP" id="MF_00104">
    <property type="entry name" value="RNase_III"/>
    <property type="match status" value="1"/>
</dbReference>
<dbReference type="Pfam" id="PF14622">
    <property type="entry name" value="Ribonucleas_3_3"/>
    <property type="match status" value="1"/>
</dbReference>
<feature type="binding site" evidence="15">
    <location>
        <position position="176"/>
    </location>
    <ligand>
        <name>Mg(2+)</name>
        <dbReference type="ChEBI" id="CHEBI:18420"/>
    </ligand>
</feature>
<evidence type="ECO:0000313" key="20">
    <source>
        <dbReference type="Proteomes" id="UP000254343"/>
    </source>
</evidence>
<feature type="active site" evidence="15">
    <location>
        <position position="179"/>
    </location>
</feature>
<evidence type="ECO:0000256" key="6">
    <source>
        <dbReference type="ARBA" id="ARBA00022552"/>
    </source>
</evidence>
<dbReference type="CDD" id="cd10845">
    <property type="entry name" value="DSRM_RNAse_III_family"/>
    <property type="match status" value="1"/>
</dbReference>
<accession>A0A380W6Z6</accession>
<name>A0A380W6Z6_AFIFE</name>
<dbReference type="FunFam" id="3.30.160.20:FF:000003">
    <property type="entry name" value="Ribonuclease 3"/>
    <property type="match status" value="1"/>
</dbReference>
<keyword evidence="6 15" id="KW-0698">rRNA processing</keyword>
<comment type="function">
    <text evidence="15">Digests double-stranded RNA. Involved in the processing of primary rRNA transcript to yield the immediate precursors to the large and small rRNAs (23S and 16S). Processes some mRNAs, and tRNAs when they are encoded in the rRNA operon. Processes pre-crRNA and tracrRNA of type II CRISPR loci if present in the organism.</text>
</comment>
<keyword evidence="15" id="KW-0699">rRNA-binding</keyword>
<dbReference type="GO" id="GO:0008033">
    <property type="term" value="P:tRNA processing"/>
    <property type="evidence" value="ECO:0007669"/>
    <property type="project" value="UniProtKB-KW"/>
</dbReference>
<evidence type="ECO:0000256" key="14">
    <source>
        <dbReference type="ARBA" id="ARBA00022884"/>
    </source>
</evidence>
<evidence type="ECO:0000256" key="15">
    <source>
        <dbReference type="HAMAP-Rule" id="MF_00104"/>
    </source>
</evidence>
<dbReference type="GO" id="GO:0046872">
    <property type="term" value="F:metal ion binding"/>
    <property type="evidence" value="ECO:0007669"/>
    <property type="project" value="UniProtKB-KW"/>
</dbReference>
<dbReference type="Gene3D" id="3.30.160.20">
    <property type="match status" value="1"/>
</dbReference>
<dbReference type="EMBL" id="UIGB01000001">
    <property type="protein sequence ID" value="SUU84724.1"/>
    <property type="molecule type" value="Genomic_DNA"/>
</dbReference>
<keyword evidence="13 15" id="KW-0460">Magnesium</keyword>
<dbReference type="GO" id="GO:0019843">
    <property type="term" value="F:rRNA binding"/>
    <property type="evidence" value="ECO:0007669"/>
    <property type="project" value="UniProtKB-KW"/>
</dbReference>
<feature type="binding site" evidence="15">
    <location>
        <position position="103"/>
    </location>
    <ligand>
        <name>Mg(2+)</name>
        <dbReference type="ChEBI" id="CHEBI:18420"/>
    </ligand>
</feature>
<dbReference type="NCBIfam" id="TIGR02191">
    <property type="entry name" value="RNaseIII"/>
    <property type="match status" value="1"/>
</dbReference>
<reference evidence="19 20" key="1">
    <citation type="submission" date="2018-06" db="EMBL/GenBank/DDBJ databases">
        <authorList>
            <consortium name="Pathogen Informatics"/>
            <person name="Doyle S."/>
        </authorList>
    </citation>
    <scope>NUCLEOTIDE SEQUENCE [LARGE SCALE GENOMIC DNA]</scope>
    <source>
        <strain evidence="19 20">NCTC12722</strain>
    </source>
</reference>
<evidence type="ECO:0000256" key="13">
    <source>
        <dbReference type="ARBA" id="ARBA00022842"/>
    </source>
</evidence>
<keyword evidence="10 15" id="KW-0479">Metal-binding</keyword>
<dbReference type="SUPFAM" id="SSF69065">
    <property type="entry name" value="RNase III domain-like"/>
    <property type="match status" value="1"/>
</dbReference>
<evidence type="ECO:0000256" key="7">
    <source>
        <dbReference type="ARBA" id="ARBA00022664"/>
    </source>
</evidence>
<dbReference type="Proteomes" id="UP000254343">
    <property type="component" value="Unassembled WGS sequence"/>
</dbReference>
<dbReference type="Pfam" id="PF00035">
    <property type="entry name" value="dsrm"/>
    <property type="match status" value="1"/>
</dbReference>
<dbReference type="RefSeq" id="WP_002715549.1">
    <property type="nucleotide sequence ID" value="NZ_UFSI01000001.1"/>
</dbReference>
<dbReference type="InterPro" id="IPR014720">
    <property type="entry name" value="dsRBD_dom"/>
</dbReference>
<comment type="catalytic activity">
    <reaction evidence="1 15">
        <text>Endonucleolytic cleavage to 5'-phosphomonoester.</text>
        <dbReference type="EC" id="3.1.26.3"/>
    </reaction>
</comment>
<protein>
    <recommendedName>
        <fullName evidence="15">Ribonuclease 3</fullName>
        <ecNumber evidence="15">3.1.26.3</ecNumber>
    </recommendedName>
    <alternativeName>
        <fullName evidence="15">Ribonuclease III</fullName>
        <shortName evidence="15">RNase III</shortName>
    </alternativeName>
</protein>
<feature type="binding site" evidence="15">
    <location>
        <position position="179"/>
    </location>
    <ligand>
        <name>Mg(2+)</name>
        <dbReference type="ChEBI" id="CHEBI:18420"/>
    </ligand>
</feature>
<feature type="region of interest" description="Disordered" evidence="16">
    <location>
        <begin position="1"/>
        <end position="58"/>
    </location>
</feature>
<sequence>MTGDVLSAAPVEDDKPPEAKPVAAKTVEKPIDKASERKVEADTPAAEGKPKKPRRPSAKALVREIEERIGHTFKNPALLKTALTHVSALKPSQNRTDSYQRLEFLGDHVLGLIVSDMLYGAFPKADEGEMSKRLADLVRKEACVDVAKSLGLHENIKLGTVGAGVGARLRNSIVGDICEAVIGAIFLDGGYSAAEQFVMRNWTERMRRPVRPLRDPKTVLQEWAQGKGLPTPVYREVERTGPHHDPRFRVAVDLPGLASAEGIGSSKRAAEKAAASALLSREGVSGGKDA</sequence>
<evidence type="ECO:0000256" key="9">
    <source>
        <dbReference type="ARBA" id="ARBA00022722"/>
    </source>
</evidence>
<dbReference type="EC" id="3.1.26.3" evidence="15"/>
<feature type="compositionally biased region" description="Basic and acidic residues" evidence="16">
    <location>
        <begin position="26"/>
        <end position="41"/>
    </location>
</feature>
<dbReference type="PANTHER" id="PTHR11207:SF0">
    <property type="entry name" value="RIBONUCLEASE 3"/>
    <property type="match status" value="1"/>
</dbReference>
<dbReference type="GO" id="GO:0042802">
    <property type="term" value="F:identical protein binding"/>
    <property type="evidence" value="ECO:0007669"/>
    <property type="project" value="UniProtKB-ARBA"/>
</dbReference>
<dbReference type="GO" id="GO:0006397">
    <property type="term" value="P:mRNA processing"/>
    <property type="evidence" value="ECO:0007669"/>
    <property type="project" value="UniProtKB-UniRule"/>
</dbReference>
<dbReference type="SUPFAM" id="SSF54768">
    <property type="entry name" value="dsRNA-binding domain-like"/>
    <property type="match status" value="1"/>
</dbReference>
<dbReference type="AlphaFoldDB" id="A0A380W6Z6"/>
<keyword evidence="5 15" id="KW-0963">Cytoplasm</keyword>
<evidence type="ECO:0000256" key="8">
    <source>
        <dbReference type="ARBA" id="ARBA00022694"/>
    </source>
</evidence>
<keyword evidence="11 15" id="KW-0255">Endonuclease</keyword>
<evidence type="ECO:0000256" key="10">
    <source>
        <dbReference type="ARBA" id="ARBA00022723"/>
    </source>
</evidence>
<feature type="active site" evidence="15">
    <location>
        <position position="107"/>
    </location>
</feature>
<dbReference type="InterPro" id="IPR000999">
    <property type="entry name" value="RNase_III_dom"/>
</dbReference>
<dbReference type="GO" id="GO:0003725">
    <property type="term" value="F:double-stranded RNA binding"/>
    <property type="evidence" value="ECO:0007669"/>
    <property type="project" value="TreeGrafter"/>
</dbReference>
<dbReference type="PROSITE" id="PS00517">
    <property type="entry name" value="RNASE_3_1"/>
    <property type="match status" value="1"/>
</dbReference>
<evidence type="ECO:0000256" key="12">
    <source>
        <dbReference type="ARBA" id="ARBA00022801"/>
    </source>
</evidence>
<keyword evidence="12 15" id="KW-0378">Hydrolase</keyword>
<dbReference type="GO" id="GO:0004525">
    <property type="term" value="F:ribonuclease III activity"/>
    <property type="evidence" value="ECO:0007669"/>
    <property type="project" value="UniProtKB-UniRule"/>
</dbReference>
<keyword evidence="9 15" id="KW-0540">Nuclease</keyword>
<dbReference type="CDD" id="cd00593">
    <property type="entry name" value="RIBOc"/>
    <property type="match status" value="1"/>
</dbReference>
<dbReference type="InterPro" id="IPR036389">
    <property type="entry name" value="RNase_III_sf"/>
</dbReference>
<evidence type="ECO:0000256" key="4">
    <source>
        <dbReference type="ARBA" id="ARBA00011738"/>
    </source>
</evidence>
<gene>
    <name evidence="15 19" type="primary">rnc</name>
    <name evidence="19" type="ORF">NCTC12722_01923</name>
</gene>
<evidence type="ECO:0000256" key="11">
    <source>
        <dbReference type="ARBA" id="ARBA00022759"/>
    </source>
</evidence>
<dbReference type="PROSITE" id="PS50142">
    <property type="entry name" value="RNASE_3_2"/>
    <property type="match status" value="1"/>
</dbReference>
<dbReference type="PROSITE" id="PS50137">
    <property type="entry name" value="DS_RBD"/>
    <property type="match status" value="1"/>
</dbReference>
<comment type="subcellular location">
    <subcellularLocation>
        <location evidence="2 15">Cytoplasm</location>
    </subcellularLocation>
</comment>
<evidence type="ECO:0000256" key="1">
    <source>
        <dbReference type="ARBA" id="ARBA00000109"/>
    </source>
</evidence>
<evidence type="ECO:0000256" key="16">
    <source>
        <dbReference type="SAM" id="MobiDB-lite"/>
    </source>
</evidence>
<evidence type="ECO:0000259" key="17">
    <source>
        <dbReference type="PROSITE" id="PS50137"/>
    </source>
</evidence>
<dbReference type="Gene3D" id="1.10.1520.10">
    <property type="entry name" value="Ribonuclease III domain"/>
    <property type="match status" value="1"/>
</dbReference>
<evidence type="ECO:0000256" key="3">
    <source>
        <dbReference type="ARBA" id="ARBA00010183"/>
    </source>
</evidence>
<dbReference type="SMART" id="SM00358">
    <property type="entry name" value="DSRM"/>
    <property type="match status" value="1"/>
</dbReference>
<comment type="similarity">
    <text evidence="3">Belongs to the ribonuclease III family.</text>
</comment>
<keyword evidence="7 15" id="KW-0507">mRNA processing</keyword>
<evidence type="ECO:0000256" key="2">
    <source>
        <dbReference type="ARBA" id="ARBA00004496"/>
    </source>
</evidence>
<organism evidence="19 20">
    <name type="scientific">Afipia felis</name>
    <name type="common">Cat scratch disease bacillus</name>
    <dbReference type="NCBI Taxonomy" id="1035"/>
    <lineage>
        <taxon>Bacteria</taxon>
        <taxon>Pseudomonadati</taxon>
        <taxon>Pseudomonadota</taxon>
        <taxon>Alphaproteobacteria</taxon>
        <taxon>Hyphomicrobiales</taxon>
        <taxon>Nitrobacteraceae</taxon>
        <taxon>Afipia</taxon>
    </lineage>
</organism>
<keyword evidence="8 15" id="KW-0819">tRNA processing</keyword>
<dbReference type="GO" id="GO:0010468">
    <property type="term" value="P:regulation of gene expression"/>
    <property type="evidence" value="ECO:0007669"/>
    <property type="project" value="TreeGrafter"/>
</dbReference>
<keyword evidence="14 15" id="KW-0694">RNA-binding</keyword>
<dbReference type="InterPro" id="IPR011907">
    <property type="entry name" value="RNase_III"/>
</dbReference>
<dbReference type="SMART" id="SM00535">
    <property type="entry name" value="RIBOc"/>
    <property type="match status" value="1"/>
</dbReference>
<comment type="cofactor">
    <cofactor evidence="15">
        <name>Mg(2+)</name>
        <dbReference type="ChEBI" id="CHEBI:18420"/>
    </cofactor>
</comment>
<feature type="domain" description="DRBM" evidence="17">
    <location>
        <begin position="215"/>
        <end position="284"/>
    </location>
</feature>
<evidence type="ECO:0000256" key="5">
    <source>
        <dbReference type="ARBA" id="ARBA00022490"/>
    </source>
</evidence>
<comment type="subunit">
    <text evidence="4 15">Homodimer.</text>
</comment>
<dbReference type="PANTHER" id="PTHR11207">
    <property type="entry name" value="RIBONUCLEASE III"/>
    <property type="match status" value="1"/>
</dbReference>